<dbReference type="EMBL" id="FSRA01000001">
    <property type="protein sequence ID" value="SIO05886.1"/>
    <property type="molecule type" value="Genomic_DNA"/>
</dbReference>
<sequence length="332" mass="38158">MISFSSRVIPELTGCAAAVTLMYTDIFLRDKVKGHSYIFIGHFPVERGPDEVFPLWNKQIGVNVCCEIQDDIMLQDDTTIQKTIIEMIHTGLILLAEKKGKLDKAWLDSIKEEILQENFNFWIECRQFTSKKDRNWTAKVMANPKMKQFDVYLDIYYNSILRSRHLIYEGMGTRSIFGNLFSVGKWTAKHVFILSGKESDMEIHFNSADGSIKFVNISPNAPKSPLFDLFKVNKDKEEALKDYLGTLDPVVANVLSDHSNPIIKKNPASRRLFNLPDHESATLSPAVRGFRFRSKLADIIREREHEILFHDIRLVIVNIIIRLHPPYACILS</sequence>
<protein>
    <submittedName>
        <fullName evidence="1">Uncharacterized protein</fullName>
    </submittedName>
</protein>
<gene>
    <name evidence="1" type="ORF">SAMN04488055_2728</name>
</gene>
<organism evidence="1 2">
    <name type="scientific">Chitinophaga niabensis</name>
    <dbReference type="NCBI Taxonomy" id="536979"/>
    <lineage>
        <taxon>Bacteria</taxon>
        <taxon>Pseudomonadati</taxon>
        <taxon>Bacteroidota</taxon>
        <taxon>Chitinophagia</taxon>
        <taxon>Chitinophagales</taxon>
        <taxon>Chitinophagaceae</taxon>
        <taxon>Chitinophaga</taxon>
    </lineage>
</organism>
<evidence type="ECO:0000313" key="2">
    <source>
        <dbReference type="Proteomes" id="UP000185003"/>
    </source>
</evidence>
<dbReference type="AlphaFoldDB" id="A0A1N6GEH5"/>
<keyword evidence="2" id="KW-1185">Reference proteome</keyword>
<evidence type="ECO:0000313" key="1">
    <source>
        <dbReference type="EMBL" id="SIO05886.1"/>
    </source>
</evidence>
<dbReference type="Proteomes" id="UP000185003">
    <property type="component" value="Unassembled WGS sequence"/>
</dbReference>
<proteinExistence type="predicted"/>
<reference evidence="1 2" key="1">
    <citation type="submission" date="2016-11" db="EMBL/GenBank/DDBJ databases">
        <authorList>
            <person name="Jaros S."/>
            <person name="Januszkiewicz K."/>
            <person name="Wedrychowicz H."/>
        </authorList>
    </citation>
    <scope>NUCLEOTIDE SEQUENCE [LARGE SCALE GENOMIC DNA]</scope>
    <source>
        <strain evidence="1 2">DSM 24787</strain>
    </source>
</reference>
<name>A0A1N6GEH5_9BACT</name>
<dbReference type="STRING" id="536979.SAMN04488055_2728"/>
<accession>A0A1N6GEH5</accession>